<evidence type="ECO:0000256" key="14">
    <source>
        <dbReference type="ARBA" id="ARBA00023306"/>
    </source>
</evidence>
<evidence type="ECO:0000256" key="15">
    <source>
        <dbReference type="ARBA" id="ARBA00025766"/>
    </source>
</evidence>
<evidence type="ECO:0000256" key="4">
    <source>
        <dbReference type="ARBA" id="ARBA00022490"/>
    </source>
</evidence>
<evidence type="ECO:0000256" key="12">
    <source>
        <dbReference type="ARBA" id="ARBA00023204"/>
    </source>
</evidence>
<evidence type="ECO:0000256" key="16">
    <source>
        <dbReference type="ARBA" id="ARBA00032491"/>
    </source>
</evidence>
<keyword evidence="5" id="KW-0132">Cell division</keyword>
<keyword evidence="9" id="KW-0498">Mitosis</keyword>
<dbReference type="EMBL" id="PYSW02000028">
    <property type="protein sequence ID" value="KAG2379557.1"/>
    <property type="molecule type" value="Genomic_DNA"/>
</dbReference>
<dbReference type="GO" id="GO:0006302">
    <property type="term" value="P:double-strand break repair"/>
    <property type="evidence" value="ECO:0007669"/>
    <property type="project" value="TreeGrafter"/>
</dbReference>
<dbReference type="PANTHER" id="PTHR15189:SF7">
    <property type="entry name" value="BRISC AND BRCA1-A COMPLEX MEMBER 2"/>
    <property type="match status" value="1"/>
</dbReference>
<reference evidence="18 19" key="1">
    <citation type="journal article" date="2018" name="BMC Genomics">
        <title>The genome of Naegleria lovaniensis, the basis for a comparative approach to unravel pathogenicity factors of the human pathogenic amoeba N. fowleri.</title>
        <authorList>
            <person name="Liechti N."/>
            <person name="Schurch N."/>
            <person name="Bruggmann R."/>
            <person name="Wittwer M."/>
        </authorList>
    </citation>
    <scope>NUCLEOTIDE SEQUENCE [LARGE SCALE GENOMIC DNA]</scope>
    <source>
        <strain evidence="18 19">ATCC 30569</strain>
    </source>
</reference>
<organism evidence="18 19">
    <name type="scientific">Naegleria lovaniensis</name>
    <name type="common">Amoeba</name>
    <dbReference type="NCBI Taxonomy" id="51637"/>
    <lineage>
        <taxon>Eukaryota</taxon>
        <taxon>Discoba</taxon>
        <taxon>Heterolobosea</taxon>
        <taxon>Tetramitia</taxon>
        <taxon>Eutetramitia</taxon>
        <taxon>Vahlkampfiidae</taxon>
        <taxon>Naegleria</taxon>
    </lineage>
</organism>
<keyword evidence="19" id="KW-1185">Reference proteome</keyword>
<evidence type="ECO:0000313" key="18">
    <source>
        <dbReference type="EMBL" id="KAG2379557.1"/>
    </source>
</evidence>
<evidence type="ECO:0000256" key="10">
    <source>
        <dbReference type="ARBA" id="ARBA00022786"/>
    </source>
</evidence>
<proteinExistence type="inferred from homology"/>
<evidence type="ECO:0000256" key="3">
    <source>
        <dbReference type="ARBA" id="ARBA00019438"/>
    </source>
</evidence>
<evidence type="ECO:0000256" key="17">
    <source>
        <dbReference type="ARBA" id="ARBA00032630"/>
    </source>
</evidence>
<dbReference type="AlphaFoldDB" id="A0AA88KGW9"/>
<keyword evidence="8" id="KW-0227">DNA damage</keyword>
<accession>A0AA88KGW9</accession>
<name>A0AA88KGW9_NAELO</name>
<evidence type="ECO:0000313" key="19">
    <source>
        <dbReference type="Proteomes" id="UP000816034"/>
    </source>
</evidence>
<dbReference type="GO" id="GO:0005737">
    <property type="term" value="C:cytoplasm"/>
    <property type="evidence" value="ECO:0007669"/>
    <property type="project" value="UniProtKB-SubCell"/>
</dbReference>
<keyword evidence="7" id="KW-0677">Repeat</keyword>
<keyword evidence="14" id="KW-0131">Cell cycle</keyword>
<comment type="subcellular location">
    <subcellularLocation>
        <location evidence="2">Cytoplasm</location>
    </subcellularLocation>
    <subcellularLocation>
        <location evidence="1">Nucleus</location>
    </subcellularLocation>
</comment>
<evidence type="ECO:0000256" key="7">
    <source>
        <dbReference type="ARBA" id="ARBA00022737"/>
    </source>
</evidence>
<dbReference type="GeneID" id="68099128"/>
<dbReference type="GO" id="GO:0006325">
    <property type="term" value="P:chromatin organization"/>
    <property type="evidence" value="ECO:0007669"/>
    <property type="project" value="UniProtKB-KW"/>
</dbReference>
<evidence type="ECO:0000256" key="2">
    <source>
        <dbReference type="ARBA" id="ARBA00004496"/>
    </source>
</evidence>
<evidence type="ECO:0000256" key="6">
    <source>
        <dbReference type="ARBA" id="ARBA00022703"/>
    </source>
</evidence>
<comment type="caution">
    <text evidence="18">The sequence shown here is derived from an EMBL/GenBank/DDBJ whole genome shotgun (WGS) entry which is preliminary data.</text>
</comment>
<keyword evidence="6" id="KW-0053">Apoptosis</keyword>
<evidence type="ECO:0000256" key="8">
    <source>
        <dbReference type="ARBA" id="ARBA00022763"/>
    </source>
</evidence>
<evidence type="ECO:0000256" key="1">
    <source>
        <dbReference type="ARBA" id="ARBA00004123"/>
    </source>
</evidence>
<dbReference type="PANTHER" id="PTHR15189">
    <property type="entry name" value="BRISC AND BRCA1-A COMPLEX MEMBER 2"/>
    <property type="match status" value="1"/>
</dbReference>
<keyword evidence="4" id="KW-0963">Cytoplasm</keyword>
<dbReference type="Pfam" id="PF06113">
    <property type="entry name" value="BRE"/>
    <property type="match status" value="1"/>
</dbReference>
<gene>
    <name evidence="18" type="ORF">C9374_006674</name>
</gene>
<evidence type="ECO:0000256" key="13">
    <source>
        <dbReference type="ARBA" id="ARBA00023242"/>
    </source>
</evidence>
<dbReference type="GO" id="GO:0051301">
    <property type="term" value="P:cell division"/>
    <property type="evidence" value="ECO:0007669"/>
    <property type="project" value="UniProtKB-KW"/>
</dbReference>
<comment type="similarity">
    <text evidence="15">Belongs to the BABAM2 family.</text>
</comment>
<evidence type="ECO:0000256" key="11">
    <source>
        <dbReference type="ARBA" id="ARBA00022853"/>
    </source>
</evidence>
<keyword evidence="10" id="KW-0833">Ubl conjugation pathway</keyword>
<dbReference type="GO" id="GO:0070552">
    <property type="term" value="C:BRISC complex"/>
    <property type="evidence" value="ECO:0007669"/>
    <property type="project" value="InterPro"/>
</dbReference>
<keyword evidence="11" id="KW-0156">Chromatin regulator</keyword>
<dbReference type="InterPro" id="IPR010358">
    <property type="entry name" value="BRE"/>
</dbReference>
<keyword evidence="12" id="KW-0234">DNA repair</keyword>
<dbReference type="Proteomes" id="UP000816034">
    <property type="component" value="Unassembled WGS sequence"/>
</dbReference>
<keyword evidence="13" id="KW-0539">Nucleus</keyword>
<sequence length="449" mass="52312">MSSSLSPSTLAHDHHSNITSPPLIPRPTLFDWIKEHLMYMNNTTPYKINILNLGKSNRRNIHYDRFQLQLPFFDDTLTLHLFYDGNKPHSPFDFQIISDVMNGSYLQHFMLDIFKLRSMVEWKELYSKYSSQNYHPMNGTDLTASVITSEYMSQFTFRVIEEILLNLRDYFKLMLSHHRNENIKFEFETSATLPGVTYYIKEFKSDISTNEDASIMEKIYFSIPLSISGIDKIEEYQRLFDPTSIELPDAKPKLLIYYIFDKSRNFVVNVNTEIIYPGNVQNNKRLEWLTQIAPPAWNQGKSCILEYLSESTEKIEAEVEKHNAKVRTRLEFIKQLLAAFGNPIDFAESDTLSKISFLMEQNQFIFFVHVTIEKDTFPTTLPLIRLQSSQHLKSSEKISSKILPVRVRIQQLNWIEGNTSEVMAQNVEGIRTQICMLLGDFIKVCESSV</sequence>
<evidence type="ECO:0000256" key="9">
    <source>
        <dbReference type="ARBA" id="ARBA00022776"/>
    </source>
</evidence>
<evidence type="ECO:0000256" key="5">
    <source>
        <dbReference type="ARBA" id="ARBA00022618"/>
    </source>
</evidence>
<protein>
    <recommendedName>
        <fullName evidence="3">BRISC and BRCA1-A complex member 2</fullName>
    </recommendedName>
    <alternativeName>
        <fullName evidence="16">BRCA1-A complex subunit BRE</fullName>
    </alternativeName>
    <alternativeName>
        <fullName evidence="17">BRCA1/BRCA2-containing complex subunit 45</fullName>
    </alternativeName>
</protein>
<dbReference type="RefSeq" id="XP_044546819.1">
    <property type="nucleotide sequence ID" value="XM_044696560.1"/>
</dbReference>